<evidence type="ECO:0000256" key="1">
    <source>
        <dbReference type="SAM" id="Phobius"/>
    </source>
</evidence>
<proteinExistence type="predicted"/>
<name>F0WCF6_9STRA</name>
<protein>
    <submittedName>
        <fullName evidence="2">AlNc14C58G4336 protein</fullName>
    </submittedName>
</protein>
<keyword evidence="1" id="KW-0812">Transmembrane</keyword>
<dbReference type="AlphaFoldDB" id="F0WCF6"/>
<sequence>MSGDDPIEDQANDQEMVINDLIYRLENPINSTVLVSNTDNIADKSNANVKKPVITFHDSGNEHRVSYQSNILLSEYDDPIDEELKYDQTRIDNLINSLIQPKSFELPVAENATIRSLLGATFTPMLGQMFRLQVGASLCIVVLICAFMISKRLRRDSTHTHEICDIKGNADEGFAYHVFER</sequence>
<accession>F0WCF6</accession>
<evidence type="ECO:0000313" key="2">
    <source>
        <dbReference type="EMBL" id="CCA18871.1"/>
    </source>
</evidence>
<gene>
    <name evidence="2" type="primary">AlNc14C58G4336</name>
    <name evidence="2" type="ORF">ALNC14_050140</name>
</gene>
<dbReference type="EMBL" id="FR824103">
    <property type="protein sequence ID" value="CCA18871.1"/>
    <property type="molecule type" value="Genomic_DNA"/>
</dbReference>
<dbReference type="HOGENOM" id="CLU_1491665_0_0_1"/>
<reference evidence="2" key="2">
    <citation type="submission" date="2011-02" db="EMBL/GenBank/DDBJ databases">
        <authorList>
            <person name="MacLean D."/>
        </authorList>
    </citation>
    <scope>NUCLEOTIDE SEQUENCE</scope>
</reference>
<keyword evidence="1" id="KW-0472">Membrane</keyword>
<feature type="transmembrane region" description="Helical" evidence="1">
    <location>
        <begin position="130"/>
        <end position="149"/>
    </location>
</feature>
<organism evidence="2">
    <name type="scientific">Albugo laibachii Nc14</name>
    <dbReference type="NCBI Taxonomy" id="890382"/>
    <lineage>
        <taxon>Eukaryota</taxon>
        <taxon>Sar</taxon>
        <taxon>Stramenopiles</taxon>
        <taxon>Oomycota</taxon>
        <taxon>Peronosporomycetes</taxon>
        <taxon>Albuginales</taxon>
        <taxon>Albuginaceae</taxon>
        <taxon>Albugo</taxon>
    </lineage>
</organism>
<keyword evidence="1" id="KW-1133">Transmembrane helix</keyword>
<reference evidence="2" key="1">
    <citation type="journal article" date="2011" name="PLoS Biol.">
        <title>Gene gain and loss during evolution of obligate parasitism in the white rust pathogen of Arabidopsis thaliana.</title>
        <authorList>
            <person name="Kemen E."/>
            <person name="Gardiner A."/>
            <person name="Schultz-Larsen T."/>
            <person name="Kemen A.C."/>
            <person name="Balmuth A.L."/>
            <person name="Robert-Seilaniantz A."/>
            <person name="Bailey K."/>
            <person name="Holub E."/>
            <person name="Studholme D.J."/>
            <person name="Maclean D."/>
            <person name="Jones J.D."/>
        </authorList>
    </citation>
    <scope>NUCLEOTIDE SEQUENCE</scope>
</reference>